<evidence type="ECO:0000256" key="3">
    <source>
        <dbReference type="ARBA" id="ARBA00023163"/>
    </source>
</evidence>
<feature type="domain" description="HTH marR-type" evidence="4">
    <location>
        <begin position="20"/>
        <end position="154"/>
    </location>
</feature>
<dbReference type="AlphaFoldDB" id="A0A7V1LLX5"/>
<keyword evidence="3" id="KW-0804">Transcription</keyword>
<dbReference type="SUPFAM" id="SSF46785">
    <property type="entry name" value="Winged helix' DNA-binding domain"/>
    <property type="match status" value="1"/>
</dbReference>
<organism evidence="5">
    <name type="scientific">Caldithrix abyssi</name>
    <dbReference type="NCBI Taxonomy" id="187145"/>
    <lineage>
        <taxon>Bacteria</taxon>
        <taxon>Pseudomonadati</taxon>
        <taxon>Calditrichota</taxon>
        <taxon>Calditrichia</taxon>
        <taxon>Calditrichales</taxon>
        <taxon>Calditrichaceae</taxon>
        <taxon>Caldithrix</taxon>
    </lineage>
</organism>
<comment type="caution">
    <text evidence="5">The sequence shown here is derived from an EMBL/GenBank/DDBJ whole genome shotgun (WGS) entry which is preliminary data.</text>
</comment>
<protein>
    <submittedName>
        <fullName evidence="5">MarR family transcriptional regulator</fullName>
    </submittedName>
</protein>
<reference evidence="5" key="1">
    <citation type="journal article" date="2020" name="mSystems">
        <title>Genome- and Community-Level Interaction Insights into Carbon Utilization and Element Cycling Functions of Hydrothermarchaeota in Hydrothermal Sediment.</title>
        <authorList>
            <person name="Zhou Z."/>
            <person name="Liu Y."/>
            <person name="Xu W."/>
            <person name="Pan J."/>
            <person name="Luo Z.H."/>
            <person name="Li M."/>
        </authorList>
    </citation>
    <scope>NUCLEOTIDE SEQUENCE [LARGE SCALE GENOMIC DNA]</scope>
    <source>
        <strain evidence="5">HyVt-456</strain>
    </source>
</reference>
<dbReference type="GO" id="GO:0003700">
    <property type="term" value="F:DNA-binding transcription factor activity"/>
    <property type="evidence" value="ECO:0007669"/>
    <property type="project" value="InterPro"/>
</dbReference>
<dbReference type="Pfam" id="PF01047">
    <property type="entry name" value="MarR"/>
    <property type="match status" value="1"/>
</dbReference>
<keyword evidence="2" id="KW-0238">DNA-binding</keyword>
<dbReference type="GO" id="GO:0003677">
    <property type="term" value="F:DNA binding"/>
    <property type="evidence" value="ECO:0007669"/>
    <property type="project" value="UniProtKB-KW"/>
</dbReference>
<dbReference type="GO" id="GO:0006950">
    <property type="term" value="P:response to stress"/>
    <property type="evidence" value="ECO:0007669"/>
    <property type="project" value="TreeGrafter"/>
</dbReference>
<dbReference type="Gene3D" id="1.10.10.10">
    <property type="entry name" value="Winged helix-like DNA-binding domain superfamily/Winged helix DNA-binding domain"/>
    <property type="match status" value="1"/>
</dbReference>
<dbReference type="InterPro" id="IPR036388">
    <property type="entry name" value="WH-like_DNA-bd_sf"/>
</dbReference>
<evidence type="ECO:0000256" key="2">
    <source>
        <dbReference type="ARBA" id="ARBA00023125"/>
    </source>
</evidence>
<dbReference type="SMART" id="SM00347">
    <property type="entry name" value="HTH_MARR"/>
    <property type="match status" value="1"/>
</dbReference>
<accession>A0A7V1LLX5</accession>
<dbReference type="PROSITE" id="PS50995">
    <property type="entry name" value="HTH_MARR_2"/>
    <property type="match status" value="1"/>
</dbReference>
<name>A0A7V1LLX5_CALAY</name>
<dbReference type="EMBL" id="DRLD01000191">
    <property type="protein sequence ID" value="HED10418.1"/>
    <property type="molecule type" value="Genomic_DNA"/>
</dbReference>
<keyword evidence="1" id="KW-0805">Transcription regulation</keyword>
<sequence>MAETENLREEENPFQYKTAGESTGFLLWQVHNQWQREIKKSLKGFDLTHTQFVILASAYWLTLQQETVTQVRIARLSHSDVMMTSNVIRALEKKHLLKRKEHERDTRAKQVVLTEKGKKLLSGAVRAVESFDRRFFGALSEPASFNRALEELLK</sequence>
<dbReference type="InterPro" id="IPR000835">
    <property type="entry name" value="HTH_MarR-typ"/>
</dbReference>
<evidence type="ECO:0000313" key="5">
    <source>
        <dbReference type="EMBL" id="HED10418.1"/>
    </source>
</evidence>
<dbReference type="Proteomes" id="UP000886005">
    <property type="component" value="Unassembled WGS sequence"/>
</dbReference>
<dbReference type="InterPro" id="IPR036390">
    <property type="entry name" value="WH_DNA-bd_sf"/>
</dbReference>
<gene>
    <name evidence="5" type="ORF">ENJ10_06995</name>
</gene>
<proteinExistence type="predicted"/>
<dbReference type="PANTHER" id="PTHR33164:SF64">
    <property type="entry name" value="TRANSCRIPTIONAL REGULATOR SLYA"/>
    <property type="match status" value="1"/>
</dbReference>
<dbReference type="InterPro" id="IPR039422">
    <property type="entry name" value="MarR/SlyA-like"/>
</dbReference>
<dbReference type="PANTHER" id="PTHR33164">
    <property type="entry name" value="TRANSCRIPTIONAL REGULATOR, MARR FAMILY"/>
    <property type="match status" value="1"/>
</dbReference>
<evidence type="ECO:0000256" key="1">
    <source>
        <dbReference type="ARBA" id="ARBA00023015"/>
    </source>
</evidence>
<evidence type="ECO:0000259" key="4">
    <source>
        <dbReference type="PROSITE" id="PS50995"/>
    </source>
</evidence>